<proteinExistence type="predicted"/>
<protein>
    <submittedName>
        <fullName evidence="2">Uncharacterized protein</fullName>
    </submittedName>
</protein>
<keyword evidence="3" id="KW-1185">Reference proteome</keyword>
<feature type="region of interest" description="Disordered" evidence="1">
    <location>
        <begin position="1"/>
        <end position="22"/>
    </location>
</feature>
<organism evidence="2 3">
    <name type="scientific">Pyronema omphalodes (strain CBS 100304)</name>
    <name type="common">Pyronema confluens</name>
    <dbReference type="NCBI Taxonomy" id="1076935"/>
    <lineage>
        <taxon>Eukaryota</taxon>
        <taxon>Fungi</taxon>
        <taxon>Dikarya</taxon>
        <taxon>Ascomycota</taxon>
        <taxon>Pezizomycotina</taxon>
        <taxon>Pezizomycetes</taxon>
        <taxon>Pezizales</taxon>
        <taxon>Pyronemataceae</taxon>
        <taxon>Pyronema</taxon>
    </lineage>
</organism>
<evidence type="ECO:0000256" key="1">
    <source>
        <dbReference type="SAM" id="MobiDB-lite"/>
    </source>
</evidence>
<name>U4LID5_PYROM</name>
<dbReference type="Proteomes" id="UP000018144">
    <property type="component" value="Unassembled WGS sequence"/>
</dbReference>
<dbReference type="EMBL" id="HF935655">
    <property type="protein sequence ID" value="CCX31854.1"/>
    <property type="molecule type" value="Genomic_DNA"/>
</dbReference>
<dbReference type="AlphaFoldDB" id="U4LID5"/>
<reference evidence="2 3" key="1">
    <citation type="journal article" date="2013" name="PLoS Genet.">
        <title>The genome and development-dependent transcriptomes of Pyronema confluens: a window into fungal evolution.</title>
        <authorList>
            <person name="Traeger S."/>
            <person name="Altegoer F."/>
            <person name="Freitag M."/>
            <person name="Gabaldon T."/>
            <person name="Kempken F."/>
            <person name="Kumar A."/>
            <person name="Marcet-Houben M."/>
            <person name="Poggeler S."/>
            <person name="Stajich J.E."/>
            <person name="Nowrousian M."/>
        </authorList>
    </citation>
    <scope>NUCLEOTIDE SEQUENCE [LARGE SCALE GENOMIC DNA]</scope>
    <source>
        <strain evidence="3">CBS 100304</strain>
        <tissue evidence="2">Vegetative mycelium</tissue>
    </source>
</reference>
<accession>U4LID5</accession>
<feature type="compositionally biased region" description="Polar residues" evidence="1">
    <location>
        <begin position="1"/>
        <end position="13"/>
    </location>
</feature>
<evidence type="ECO:0000313" key="3">
    <source>
        <dbReference type="Proteomes" id="UP000018144"/>
    </source>
</evidence>
<evidence type="ECO:0000313" key="2">
    <source>
        <dbReference type="EMBL" id="CCX31854.1"/>
    </source>
</evidence>
<gene>
    <name evidence="2" type="ORF">PCON_11524</name>
</gene>
<sequence length="22" mass="2501">MKSYTAKTTTQSIWRLKPGESS</sequence>